<keyword evidence="2" id="KW-1185">Reference proteome</keyword>
<dbReference type="AlphaFoldDB" id="A0A8X6HPJ4"/>
<gene>
    <name evidence="1" type="ORF">TNCT_145191</name>
</gene>
<reference evidence="1" key="1">
    <citation type="submission" date="2020-07" db="EMBL/GenBank/DDBJ databases">
        <title>Multicomponent nature underlies the extraordinary mechanical properties of spider dragline silk.</title>
        <authorList>
            <person name="Kono N."/>
            <person name="Nakamura H."/>
            <person name="Mori M."/>
            <person name="Yoshida Y."/>
            <person name="Ohtoshi R."/>
            <person name="Malay A.D."/>
            <person name="Moran D.A.P."/>
            <person name="Tomita M."/>
            <person name="Numata K."/>
            <person name="Arakawa K."/>
        </authorList>
    </citation>
    <scope>NUCLEOTIDE SEQUENCE</scope>
</reference>
<accession>A0A8X6HPJ4</accession>
<proteinExistence type="predicted"/>
<name>A0A8X6HPJ4_TRICU</name>
<evidence type="ECO:0000313" key="2">
    <source>
        <dbReference type="Proteomes" id="UP000887116"/>
    </source>
</evidence>
<protein>
    <submittedName>
        <fullName evidence="1">Uncharacterized protein</fullName>
    </submittedName>
</protein>
<organism evidence="1 2">
    <name type="scientific">Trichonephila clavata</name>
    <name type="common">Joro spider</name>
    <name type="synonym">Nephila clavata</name>
    <dbReference type="NCBI Taxonomy" id="2740835"/>
    <lineage>
        <taxon>Eukaryota</taxon>
        <taxon>Metazoa</taxon>
        <taxon>Ecdysozoa</taxon>
        <taxon>Arthropoda</taxon>
        <taxon>Chelicerata</taxon>
        <taxon>Arachnida</taxon>
        <taxon>Araneae</taxon>
        <taxon>Araneomorphae</taxon>
        <taxon>Entelegynae</taxon>
        <taxon>Araneoidea</taxon>
        <taxon>Nephilidae</taxon>
        <taxon>Trichonephila</taxon>
    </lineage>
</organism>
<dbReference type="EMBL" id="BMAO01018984">
    <property type="protein sequence ID" value="GFR27599.1"/>
    <property type="molecule type" value="Genomic_DNA"/>
</dbReference>
<sequence>MERGGVAADTECIKGGNTSCRTLITAFSNSPKSNDSRTEIWFHVPKARQPLLRLCDPLFHRFSVRQYDLLCTSCHILFHGHNGFRL</sequence>
<comment type="caution">
    <text evidence="1">The sequence shown here is derived from an EMBL/GenBank/DDBJ whole genome shotgun (WGS) entry which is preliminary data.</text>
</comment>
<evidence type="ECO:0000313" key="1">
    <source>
        <dbReference type="EMBL" id="GFR27599.1"/>
    </source>
</evidence>
<dbReference type="Proteomes" id="UP000887116">
    <property type="component" value="Unassembled WGS sequence"/>
</dbReference>